<dbReference type="AlphaFoldDB" id="A0A0F8X6G6"/>
<dbReference type="OrthoDB" id="5371510at2759"/>
<dbReference type="EMBL" id="JZBS01000809">
    <property type="protein sequence ID" value="KKK25210.1"/>
    <property type="molecule type" value="Genomic_DNA"/>
</dbReference>
<sequence length="679" mass="75725">MSSGELDLLLLKGADTLAFIDAPSYKPTWSLQPSSSQSIPHRIHSGILLQTRSPVIRKLFEPRAQSRNIKRRGPLPDGIKYIIDLTPPSTEDDAVLFLTELSCPQGIMTWAGTRTRWDLPPACVAGKDPRPMAGEGQANSGLLQEYSPAQHRAGIVHLLQALDGTTPQLNTPCKLWTFFALAKLYEVATLPQISIPVLSWIYEGNNKRLIELHPEIAYRIAQGTQCGYLCWDAFAVLVGEEALLSLHQANLGVISPKKREATFHGRPRESLSDEELQRVEYASQAFMEHAIQRFISLVGTKMHWLSNLSSFQSILLYKIETPREYEVVSRLLSSVKDFVRGSIVATLDQLSITYLPKKFNVDDRGAYPTHAFMNVYNSMDCVECIMSRTFWKHLSEKKFSKYDGFKFLQKKYWDTSLATLGNHIGGFRDEENAVIRPVNDLELDHNILAFNRLPRHNNTHDGDSLRDGILTRFSLSYFLVEIQSFVSQYAGDMIRASRPAMTYELTDTLTCLTDNEFKYLPLWAGGNDDGTGGVFVDQDIPFLETGGFSAPGPSIHTDSTTPSLASFSIFSACTFSTVQRASHKATESHESDVLSLNSDAFSKAGVSDRPNHTSKSTASETDISDASFTLGSSADDVEDFPFDDDSDSDDTVVMDHPDELDEFEELNLSDADDEENSSY</sequence>
<evidence type="ECO:0000313" key="2">
    <source>
        <dbReference type="EMBL" id="KKK25210.1"/>
    </source>
</evidence>
<dbReference type="Proteomes" id="UP000034291">
    <property type="component" value="Unassembled WGS sequence"/>
</dbReference>
<keyword evidence="3" id="KW-1185">Reference proteome</keyword>
<feature type="region of interest" description="Disordered" evidence="1">
    <location>
        <begin position="603"/>
        <end position="679"/>
    </location>
</feature>
<protein>
    <submittedName>
        <fullName evidence="2">Uncharacterized protein</fullName>
    </submittedName>
</protein>
<organism evidence="2 3">
    <name type="scientific">Aspergillus rambellii</name>
    <dbReference type="NCBI Taxonomy" id="308745"/>
    <lineage>
        <taxon>Eukaryota</taxon>
        <taxon>Fungi</taxon>
        <taxon>Dikarya</taxon>
        <taxon>Ascomycota</taxon>
        <taxon>Pezizomycotina</taxon>
        <taxon>Eurotiomycetes</taxon>
        <taxon>Eurotiomycetidae</taxon>
        <taxon>Eurotiales</taxon>
        <taxon>Aspergillaceae</taxon>
        <taxon>Aspergillus</taxon>
        <taxon>Aspergillus subgen. Nidulantes</taxon>
    </lineage>
</organism>
<gene>
    <name evidence="2" type="ORF">ARAM_001060</name>
</gene>
<comment type="caution">
    <text evidence="2">The sequence shown here is derived from an EMBL/GenBank/DDBJ whole genome shotgun (WGS) entry which is preliminary data.</text>
</comment>
<proteinExistence type="predicted"/>
<reference evidence="2 3" key="1">
    <citation type="submission" date="2015-02" db="EMBL/GenBank/DDBJ databases">
        <title>Draft Genome Sequences of Two Closely-Related Aflatoxigenic Aspergillus Species Obtained from the Cote d'Ivoire.</title>
        <authorList>
            <person name="Moore G.G."/>
            <person name="Beltz S.B."/>
            <person name="Mack B.M."/>
        </authorList>
    </citation>
    <scope>NUCLEOTIDE SEQUENCE [LARGE SCALE GENOMIC DNA]</scope>
    <source>
        <strain evidence="2 3">SRRC1468</strain>
    </source>
</reference>
<evidence type="ECO:0000313" key="3">
    <source>
        <dbReference type="Proteomes" id="UP000034291"/>
    </source>
</evidence>
<feature type="compositionally biased region" description="Acidic residues" evidence="1">
    <location>
        <begin position="635"/>
        <end position="679"/>
    </location>
</feature>
<evidence type="ECO:0000256" key="1">
    <source>
        <dbReference type="SAM" id="MobiDB-lite"/>
    </source>
</evidence>
<feature type="compositionally biased region" description="Polar residues" evidence="1">
    <location>
        <begin position="613"/>
        <end position="632"/>
    </location>
</feature>
<accession>A0A0F8X6G6</accession>
<name>A0A0F8X6G6_9EURO</name>